<dbReference type="InterPro" id="IPR036390">
    <property type="entry name" value="WH_DNA-bd_sf"/>
</dbReference>
<dbReference type="AlphaFoldDB" id="A0A2T0TMM1"/>
<keyword evidence="3" id="KW-0238">DNA-binding</keyword>
<evidence type="ECO:0000256" key="4">
    <source>
        <dbReference type="ARBA" id="ARBA00023163"/>
    </source>
</evidence>
<dbReference type="InterPro" id="IPR014036">
    <property type="entry name" value="DeoR-like_C"/>
</dbReference>
<dbReference type="SMART" id="SM01134">
    <property type="entry name" value="DeoRC"/>
    <property type="match status" value="1"/>
</dbReference>
<comment type="caution">
    <text evidence="6">The sequence shown here is derived from an EMBL/GenBank/DDBJ whole genome shotgun (WGS) entry which is preliminary data.</text>
</comment>
<reference evidence="6 7" key="1">
    <citation type="submission" date="2018-03" db="EMBL/GenBank/DDBJ databases">
        <title>Genomic Encyclopedia of Archaeal and Bacterial Type Strains, Phase II (KMG-II): from individual species to whole genera.</title>
        <authorList>
            <person name="Goeker M."/>
        </authorList>
    </citation>
    <scope>NUCLEOTIDE SEQUENCE [LARGE SCALE GENOMIC DNA]</scope>
    <source>
        <strain evidence="6 7">DSM 28354</strain>
    </source>
</reference>
<gene>
    <name evidence="6" type="ORF">CLV58_10126</name>
</gene>
<keyword evidence="2" id="KW-0805">Transcription regulation</keyword>
<dbReference type="OrthoDB" id="9797223at2"/>
<evidence type="ECO:0000259" key="5">
    <source>
        <dbReference type="PROSITE" id="PS51000"/>
    </source>
</evidence>
<protein>
    <submittedName>
        <fullName evidence="6">DeoR family transcriptional regulator</fullName>
    </submittedName>
</protein>
<dbReference type="Gene3D" id="3.40.50.1360">
    <property type="match status" value="1"/>
</dbReference>
<dbReference type="SUPFAM" id="SSF46785">
    <property type="entry name" value="Winged helix' DNA-binding domain"/>
    <property type="match status" value="1"/>
</dbReference>
<dbReference type="RefSeq" id="WP_106135738.1">
    <property type="nucleotide sequence ID" value="NZ_PVTE01000001.1"/>
</dbReference>
<dbReference type="SMART" id="SM00420">
    <property type="entry name" value="HTH_DEOR"/>
    <property type="match status" value="1"/>
</dbReference>
<dbReference type="GO" id="GO:0003677">
    <property type="term" value="F:DNA binding"/>
    <property type="evidence" value="ECO:0007669"/>
    <property type="project" value="UniProtKB-KW"/>
</dbReference>
<dbReference type="SUPFAM" id="SSF100950">
    <property type="entry name" value="NagB/RpiA/CoA transferase-like"/>
    <property type="match status" value="1"/>
</dbReference>
<dbReference type="Pfam" id="PF00455">
    <property type="entry name" value="DeoRC"/>
    <property type="match status" value="1"/>
</dbReference>
<organism evidence="6 7">
    <name type="scientific">Spirosoma oryzae</name>
    <dbReference type="NCBI Taxonomy" id="1469603"/>
    <lineage>
        <taxon>Bacteria</taxon>
        <taxon>Pseudomonadati</taxon>
        <taxon>Bacteroidota</taxon>
        <taxon>Cytophagia</taxon>
        <taxon>Cytophagales</taxon>
        <taxon>Cytophagaceae</taxon>
        <taxon>Spirosoma</taxon>
    </lineage>
</organism>
<dbReference type="Pfam" id="PF08220">
    <property type="entry name" value="HTH_DeoR"/>
    <property type="match status" value="1"/>
</dbReference>
<dbReference type="PANTHER" id="PTHR30363">
    <property type="entry name" value="HTH-TYPE TRANSCRIPTIONAL REGULATOR SRLR-RELATED"/>
    <property type="match status" value="1"/>
</dbReference>
<sequence>MLATDPSIVLVKEERKEMLLKQINLHTRVYLGDLASTLNVSEDTIRRDINELADEGKLIKIRGGAMSKAYHHTSAVQETYGHQDKRTIAEKCLPLLQDGMLILIGGGTTIRELIKLIPADLRATFVTVNPLTAVELMDKPNLEIIMVGGQISRYSQMSVGGEVYQRLSEFRADLCIIGTNAIDARSGLTDSDWETVQAKKAMIQASAKVAVLAISEKLNSVMRMKIADLHQIDYLITELPAESPQLTPYRAGNVQLR</sequence>
<evidence type="ECO:0000256" key="2">
    <source>
        <dbReference type="ARBA" id="ARBA00023015"/>
    </source>
</evidence>
<dbReference type="Proteomes" id="UP000238375">
    <property type="component" value="Unassembled WGS sequence"/>
</dbReference>
<dbReference type="Gene3D" id="1.10.10.10">
    <property type="entry name" value="Winged helix-like DNA-binding domain superfamily/Winged helix DNA-binding domain"/>
    <property type="match status" value="1"/>
</dbReference>
<feature type="domain" description="HTH deoR-type" evidence="5">
    <location>
        <begin position="12"/>
        <end position="67"/>
    </location>
</feature>
<accession>A0A2T0TMM1</accession>
<evidence type="ECO:0000313" key="6">
    <source>
        <dbReference type="EMBL" id="PRY46962.1"/>
    </source>
</evidence>
<dbReference type="InterPro" id="IPR036388">
    <property type="entry name" value="WH-like_DNA-bd_sf"/>
</dbReference>
<dbReference type="InterPro" id="IPR001034">
    <property type="entry name" value="DeoR_HTH"/>
</dbReference>
<dbReference type="InterPro" id="IPR018356">
    <property type="entry name" value="Tscrpt_reg_HTH_DeoR_CS"/>
</dbReference>
<dbReference type="PRINTS" id="PR00037">
    <property type="entry name" value="HTHLACR"/>
</dbReference>
<evidence type="ECO:0000256" key="1">
    <source>
        <dbReference type="ARBA" id="ARBA00022491"/>
    </source>
</evidence>
<keyword evidence="1" id="KW-0678">Repressor</keyword>
<dbReference type="InterPro" id="IPR050313">
    <property type="entry name" value="Carb_Metab_HTH_regulators"/>
</dbReference>
<keyword evidence="4" id="KW-0804">Transcription</keyword>
<dbReference type="GO" id="GO:0003700">
    <property type="term" value="F:DNA-binding transcription factor activity"/>
    <property type="evidence" value="ECO:0007669"/>
    <property type="project" value="InterPro"/>
</dbReference>
<dbReference type="PROSITE" id="PS00894">
    <property type="entry name" value="HTH_DEOR_1"/>
    <property type="match status" value="1"/>
</dbReference>
<name>A0A2T0TMM1_9BACT</name>
<dbReference type="PROSITE" id="PS51000">
    <property type="entry name" value="HTH_DEOR_2"/>
    <property type="match status" value="1"/>
</dbReference>
<evidence type="ECO:0000256" key="3">
    <source>
        <dbReference type="ARBA" id="ARBA00023125"/>
    </source>
</evidence>
<dbReference type="PANTHER" id="PTHR30363:SF4">
    <property type="entry name" value="GLYCEROL-3-PHOSPHATE REGULON REPRESSOR"/>
    <property type="match status" value="1"/>
</dbReference>
<dbReference type="EMBL" id="PVTE01000001">
    <property type="protein sequence ID" value="PRY46962.1"/>
    <property type="molecule type" value="Genomic_DNA"/>
</dbReference>
<evidence type="ECO:0000313" key="7">
    <source>
        <dbReference type="Proteomes" id="UP000238375"/>
    </source>
</evidence>
<dbReference type="InterPro" id="IPR037171">
    <property type="entry name" value="NagB/RpiA_transferase-like"/>
</dbReference>
<keyword evidence="7" id="KW-1185">Reference proteome</keyword>
<proteinExistence type="predicted"/>